<keyword evidence="1" id="KW-1133">Transmembrane helix</keyword>
<feature type="transmembrane region" description="Helical" evidence="1">
    <location>
        <begin position="74"/>
        <end position="93"/>
    </location>
</feature>
<accession>A0A2H3CUM1</accession>
<reference evidence="3" key="1">
    <citation type="journal article" date="2017" name="Nat. Ecol. Evol.">
        <title>Genome expansion and lineage-specific genetic innovations in the forest pathogenic fungi Armillaria.</title>
        <authorList>
            <person name="Sipos G."/>
            <person name="Prasanna A.N."/>
            <person name="Walter M.C."/>
            <person name="O'Connor E."/>
            <person name="Balint B."/>
            <person name="Krizsan K."/>
            <person name="Kiss B."/>
            <person name="Hess J."/>
            <person name="Varga T."/>
            <person name="Slot J."/>
            <person name="Riley R."/>
            <person name="Boka B."/>
            <person name="Rigling D."/>
            <person name="Barry K."/>
            <person name="Lee J."/>
            <person name="Mihaltcheva S."/>
            <person name="LaButti K."/>
            <person name="Lipzen A."/>
            <person name="Waldron R."/>
            <person name="Moloney N.M."/>
            <person name="Sperisen C."/>
            <person name="Kredics L."/>
            <person name="Vagvoelgyi C."/>
            <person name="Patrignani A."/>
            <person name="Fitzpatrick D."/>
            <person name="Nagy I."/>
            <person name="Doyle S."/>
            <person name="Anderson J.B."/>
            <person name="Grigoriev I.V."/>
            <person name="Gueldener U."/>
            <person name="Muensterkoetter M."/>
            <person name="Nagy L.G."/>
        </authorList>
    </citation>
    <scope>NUCLEOTIDE SEQUENCE [LARGE SCALE GENOMIC DNA]</scope>
    <source>
        <strain evidence="3">Ar21-2</strain>
    </source>
</reference>
<keyword evidence="1" id="KW-0812">Transmembrane</keyword>
<dbReference type="Proteomes" id="UP000217790">
    <property type="component" value="Unassembled WGS sequence"/>
</dbReference>
<proteinExistence type="predicted"/>
<keyword evidence="1" id="KW-0472">Membrane</keyword>
<evidence type="ECO:0000313" key="3">
    <source>
        <dbReference type="Proteomes" id="UP000217790"/>
    </source>
</evidence>
<protein>
    <recommendedName>
        <fullName evidence="4">Transmembrane protein</fullName>
    </recommendedName>
</protein>
<dbReference type="InParanoid" id="A0A2H3CUM1"/>
<evidence type="ECO:0000256" key="1">
    <source>
        <dbReference type="SAM" id="Phobius"/>
    </source>
</evidence>
<organism evidence="2 3">
    <name type="scientific">Armillaria gallica</name>
    <name type="common">Bulbous honey fungus</name>
    <name type="synonym">Armillaria bulbosa</name>
    <dbReference type="NCBI Taxonomy" id="47427"/>
    <lineage>
        <taxon>Eukaryota</taxon>
        <taxon>Fungi</taxon>
        <taxon>Dikarya</taxon>
        <taxon>Basidiomycota</taxon>
        <taxon>Agaricomycotina</taxon>
        <taxon>Agaricomycetes</taxon>
        <taxon>Agaricomycetidae</taxon>
        <taxon>Agaricales</taxon>
        <taxon>Marasmiineae</taxon>
        <taxon>Physalacriaceae</taxon>
        <taxon>Armillaria</taxon>
    </lineage>
</organism>
<evidence type="ECO:0000313" key="2">
    <source>
        <dbReference type="EMBL" id="PBK79813.1"/>
    </source>
</evidence>
<evidence type="ECO:0008006" key="4">
    <source>
        <dbReference type="Google" id="ProtNLM"/>
    </source>
</evidence>
<name>A0A2H3CUM1_ARMGA</name>
<dbReference type="AlphaFoldDB" id="A0A2H3CUM1"/>
<keyword evidence="3" id="KW-1185">Reference proteome</keyword>
<sequence length="118" mass="12983">MKSRCSGWPKDHGSNSYSLRIAIWDSFCAYGISSLVVRPLVSCLLYLTNPLLPCSILVPGSHALCFLCLRALRLLCSCLVFPCFIVLVFPFLSHSCLDVLVTFPCIALAFPSCPFHAP</sequence>
<gene>
    <name evidence="2" type="ORF">ARMGADRAFT_102872</name>
</gene>
<dbReference type="EMBL" id="KZ293759">
    <property type="protein sequence ID" value="PBK79813.1"/>
    <property type="molecule type" value="Genomic_DNA"/>
</dbReference>